<organism evidence="13 14">
    <name type="scientific">Pseudonocardia petroleophila</name>
    <dbReference type="NCBI Taxonomy" id="37331"/>
    <lineage>
        <taxon>Bacteria</taxon>
        <taxon>Bacillati</taxon>
        <taxon>Actinomycetota</taxon>
        <taxon>Actinomycetes</taxon>
        <taxon>Pseudonocardiales</taxon>
        <taxon>Pseudonocardiaceae</taxon>
        <taxon>Pseudonocardia</taxon>
    </lineage>
</organism>
<dbReference type="InterPro" id="IPR034768">
    <property type="entry name" value="4FE4S_WBL"/>
</dbReference>
<evidence type="ECO:0000256" key="7">
    <source>
        <dbReference type="ARBA" id="ARBA00023014"/>
    </source>
</evidence>
<comment type="subcellular location">
    <subcellularLocation>
        <location evidence="2">Cytoplasm</location>
    </subcellularLocation>
</comment>
<dbReference type="GO" id="GO:0045892">
    <property type="term" value="P:negative regulation of DNA-templated transcription"/>
    <property type="evidence" value="ECO:0007669"/>
    <property type="project" value="TreeGrafter"/>
</dbReference>
<dbReference type="KEGG" id="ppel:H6H00_04630"/>
<dbReference type="Pfam" id="PF13384">
    <property type="entry name" value="HTH_23"/>
    <property type="match status" value="1"/>
</dbReference>
<keyword evidence="10" id="KW-1015">Disulfide bond</keyword>
<dbReference type="RefSeq" id="WP_185720116.1">
    <property type="nucleotide sequence ID" value="NZ_BAAAWI010000002.1"/>
</dbReference>
<keyword evidence="14" id="KW-1185">Reference proteome</keyword>
<evidence type="ECO:0000256" key="2">
    <source>
        <dbReference type="ARBA" id="ARBA00004496"/>
    </source>
</evidence>
<evidence type="ECO:0000256" key="3">
    <source>
        <dbReference type="ARBA" id="ARBA00006597"/>
    </source>
</evidence>
<keyword evidence="11" id="KW-0804">Transcription</keyword>
<evidence type="ECO:0000313" key="13">
    <source>
        <dbReference type="EMBL" id="QNG53288.1"/>
    </source>
</evidence>
<evidence type="ECO:0000256" key="10">
    <source>
        <dbReference type="ARBA" id="ARBA00023157"/>
    </source>
</evidence>
<keyword evidence="4" id="KW-0004">4Fe-4S</keyword>
<evidence type="ECO:0000256" key="4">
    <source>
        <dbReference type="ARBA" id="ARBA00022485"/>
    </source>
</evidence>
<sequence>MVRTTARHEPVARIWHTFAACRDVDPELFFPVTTTGATFERQVATAKAVCAGCPVITECFVEAFELLPHGIAGGLTPEERRASRWHQIDIRTDFDLPASTRSENAAIGAALLATGRSPASVARRCRVTERTVYRWKAAAAAKRRAEG</sequence>
<evidence type="ECO:0000256" key="1">
    <source>
        <dbReference type="ARBA" id="ARBA00001966"/>
    </source>
</evidence>
<comment type="cofactor">
    <cofactor evidence="1">
        <name>[4Fe-4S] cluster</name>
        <dbReference type="ChEBI" id="CHEBI:49883"/>
    </cofactor>
</comment>
<dbReference type="Proteomes" id="UP000515728">
    <property type="component" value="Chromosome"/>
</dbReference>
<comment type="similarity">
    <text evidence="3">Belongs to the WhiB family.</text>
</comment>
<evidence type="ECO:0000256" key="5">
    <source>
        <dbReference type="ARBA" id="ARBA00022723"/>
    </source>
</evidence>
<dbReference type="GO" id="GO:0051539">
    <property type="term" value="F:4 iron, 4 sulfur cluster binding"/>
    <property type="evidence" value="ECO:0007669"/>
    <property type="project" value="UniProtKB-KW"/>
</dbReference>
<evidence type="ECO:0000256" key="6">
    <source>
        <dbReference type="ARBA" id="ARBA00023004"/>
    </source>
</evidence>
<keyword evidence="6" id="KW-0408">Iron</keyword>
<proteinExistence type="inferred from homology"/>
<evidence type="ECO:0000256" key="11">
    <source>
        <dbReference type="ARBA" id="ARBA00023163"/>
    </source>
</evidence>
<keyword evidence="8" id="KW-0805">Transcription regulation</keyword>
<keyword evidence="5" id="KW-0479">Metal-binding</keyword>
<dbReference type="GO" id="GO:0045454">
    <property type="term" value="P:cell redox homeostasis"/>
    <property type="evidence" value="ECO:0007669"/>
    <property type="project" value="TreeGrafter"/>
</dbReference>
<gene>
    <name evidence="13" type="ORF">H6H00_04630</name>
</gene>
<keyword evidence="9" id="KW-0238">DNA-binding</keyword>
<evidence type="ECO:0000259" key="12">
    <source>
        <dbReference type="PROSITE" id="PS51674"/>
    </source>
</evidence>
<evidence type="ECO:0000256" key="8">
    <source>
        <dbReference type="ARBA" id="ARBA00023015"/>
    </source>
</evidence>
<evidence type="ECO:0000256" key="9">
    <source>
        <dbReference type="ARBA" id="ARBA00023125"/>
    </source>
</evidence>
<dbReference type="GO" id="GO:0047134">
    <property type="term" value="F:protein-disulfide reductase [NAD(P)H] activity"/>
    <property type="evidence" value="ECO:0007669"/>
    <property type="project" value="TreeGrafter"/>
</dbReference>
<reference evidence="13 14" key="1">
    <citation type="submission" date="2020-08" db="EMBL/GenBank/DDBJ databases">
        <authorList>
            <person name="Mo P."/>
        </authorList>
    </citation>
    <scope>NUCLEOTIDE SEQUENCE [LARGE SCALE GENOMIC DNA]</scope>
    <source>
        <strain evidence="13 14">CGMCC 4.1532</strain>
    </source>
</reference>
<evidence type="ECO:0000313" key="14">
    <source>
        <dbReference type="Proteomes" id="UP000515728"/>
    </source>
</evidence>
<dbReference type="GO" id="GO:0005737">
    <property type="term" value="C:cytoplasm"/>
    <property type="evidence" value="ECO:0007669"/>
    <property type="project" value="UniProtKB-SubCell"/>
</dbReference>
<dbReference type="Pfam" id="PF02467">
    <property type="entry name" value="Whib"/>
    <property type="match status" value="1"/>
</dbReference>
<dbReference type="EMBL" id="CP060131">
    <property type="protein sequence ID" value="QNG53288.1"/>
    <property type="molecule type" value="Genomic_DNA"/>
</dbReference>
<dbReference type="GO" id="GO:0046872">
    <property type="term" value="F:metal ion binding"/>
    <property type="evidence" value="ECO:0007669"/>
    <property type="project" value="UniProtKB-KW"/>
</dbReference>
<feature type="domain" description="4Fe-4S Wbl-type" evidence="12">
    <location>
        <begin position="20"/>
        <end position="82"/>
    </location>
</feature>
<protein>
    <submittedName>
        <fullName evidence="13">WhiB family transcriptional regulator</fullName>
    </submittedName>
</protein>
<dbReference type="GO" id="GO:0003677">
    <property type="term" value="F:DNA binding"/>
    <property type="evidence" value="ECO:0007669"/>
    <property type="project" value="UniProtKB-KW"/>
</dbReference>
<accession>A0A7G7MKH7</accession>
<dbReference type="InterPro" id="IPR003482">
    <property type="entry name" value="Whib"/>
</dbReference>
<dbReference type="PANTHER" id="PTHR38839">
    <property type="entry name" value="TRANSCRIPTIONAL REGULATOR WHID-RELATED"/>
    <property type="match status" value="1"/>
</dbReference>
<dbReference type="AlphaFoldDB" id="A0A7G7MKH7"/>
<name>A0A7G7MKH7_9PSEU</name>
<keyword evidence="7" id="KW-0411">Iron-sulfur</keyword>
<dbReference type="PROSITE" id="PS51674">
    <property type="entry name" value="4FE4S_WBL"/>
    <property type="match status" value="1"/>
</dbReference>